<protein>
    <submittedName>
        <fullName evidence="4">Carboxylesterase family protein</fullName>
    </submittedName>
</protein>
<evidence type="ECO:0000256" key="1">
    <source>
        <dbReference type="SAM" id="MobiDB-lite"/>
    </source>
</evidence>
<evidence type="ECO:0000313" key="5">
    <source>
        <dbReference type="Proteomes" id="UP001499895"/>
    </source>
</evidence>
<reference evidence="5" key="1">
    <citation type="journal article" date="2019" name="Int. J. Syst. Evol. Microbiol.">
        <title>The Global Catalogue of Microorganisms (GCM) 10K type strain sequencing project: providing services to taxonomists for standard genome sequencing and annotation.</title>
        <authorList>
            <consortium name="The Broad Institute Genomics Platform"/>
            <consortium name="The Broad Institute Genome Sequencing Center for Infectious Disease"/>
            <person name="Wu L."/>
            <person name="Ma J."/>
        </authorList>
    </citation>
    <scope>NUCLEOTIDE SEQUENCE [LARGE SCALE GENOMIC DNA]</scope>
    <source>
        <strain evidence="5">JCM 10649</strain>
    </source>
</reference>
<dbReference type="InterPro" id="IPR050309">
    <property type="entry name" value="Type-B_Carboxylest/Lipase"/>
</dbReference>
<accession>A0ABP3JPZ1</accession>
<evidence type="ECO:0000313" key="4">
    <source>
        <dbReference type="EMBL" id="GAA0460521.1"/>
    </source>
</evidence>
<dbReference type="InterPro" id="IPR002018">
    <property type="entry name" value="CarbesteraseB"/>
</dbReference>
<feature type="signal peptide" evidence="2">
    <location>
        <begin position="1"/>
        <end position="22"/>
    </location>
</feature>
<feature type="chain" id="PRO_5045910487" evidence="2">
    <location>
        <begin position="23"/>
        <end position="545"/>
    </location>
</feature>
<dbReference type="PANTHER" id="PTHR11559">
    <property type="entry name" value="CARBOXYLESTERASE"/>
    <property type="match status" value="1"/>
</dbReference>
<evidence type="ECO:0000259" key="3">
    <source>
        <dbReference type="Pfam" id="PF00135"/>
    </source>
</evidence>
<gene>
    <name evidence="4" type="ORF">GCM10009544_23850</name>
</gene>
<dbReference type="Pfam" id="PF00135">
    <property type="entry name" value="COesterase"/>
    <property type="match status" value="1"/>
</dbReference>
<dbReference type="InterPro" id="IPR029058">
    <property type="entry name" value="AB_hydrolase_fold"/>
</dbReference>
<sequence length="545" mass="58020">MTAKRAAAAAALAGVALLTTSAVPPQPGTASPRSADAGAGSGTVTARTDKGEVRGVRSAGHRMFRGIPYAAAPKGEHRWASPRPASPWKGVRDASEPGPLCPQVPSAYAKLASQEEDCLVLDVTAPAKAARHRAPVLVWIHGDGTVGGGRFFDARRLADRGLVVVTINYRLGVFGGFAHPGLKGSGTFALQDQQAALRWVRANAAAFGGDPRNVTVAGSSFGAASVTAHLTSPAARGLFHRAALSSGEGMMDMPAGTMGEGVPAYPWYIWRTTREMSDTGRATASALGCTAADPAAALRCLRALPVKKVLAVPHIMSAFQAFAFGNETLPELPEKALREGRFHRVPVLSGATRDEHRLFVGLAYDASGRTFTAEHYEQAVATAFGKHKDAVLAAYPLKNFPSPALAWSTVVTDRMWARGTYAQHTALGRHVPTYAYEFADRGAPMYLPLPGGFDFGAYHASDTPYLFEDKEAQALFTPAQSRLSDTITDHWAAFAATGTPNRRGLPVWPRFTPGAGARTHSLAPDRFTDIDYAAEHNLGFWHRMP</sequence>
<dbReference type="EMBL" id="BAAAHB010000019">
    <property type="protein sequence ID" value="GAA0460521.1"/>
    <property type="molecule type" value="Genomic_DNA"/>
</dbReference>
<organism evidence="4 5">
    <name type="scientific">Streptomyces stramineus</name>
    <dbReference type="NCBI Taxonomy" id="173861"/>
    <lineage>
        <taxon>Bacteria</taxon>
        <taxon>Bacillati</taxon>
        <taxon>Actinomycetota</taxon>
        <taxon>Actinomycetes</taxon>
        <taxon>Kitasatosporales</taxon>
        <taxon>Streptomycetaceae</taxon>
        <taxon>Streptomyces</taxon>
    </lineage>
</organism>
<comment type="caution">
    <text evidence="4">The sequence shown here is derived from an EMBL/GenBank/DDBJ whole genome shotgun (WGS) entry which is preliminary data.</text>
</comment>
<dbReference type="SUPFAM" id="SSF53474">
    <property type="entry name" value="alpha/beta-Hydrolases"/>
    <property type="match status" value="1"/>
</dbReference>
<feature type="region of interest" description="Disordered" evidence="1">
    <location>
        <begin position="75"/>
        <end position="97"/>
    </location>
</feature>
<evidence type="ECO:0000256" key="2">
    <source>
        <dbReference type="SAM" id="SignalP"/>
    </source>
</evidence>
<proteinExistence type="predicted"/>
<keyword evidence="5" id="KW-1185">Reference proteome</keyword>
<feature type="domain" description="Carboxylesterase type B" evidence="3">
    <location>
        <begin position="46"/>
        <end position="513"/>
    </location>
</feature>
<dbReference type="Proteomes" id="UP001499895">
    <property type="component" value="Unassembled WGS sequence"/>
</dbReference>
<name>A0ABP3JPZ1_9ACTN</name>
<dbReference type="RefSeq" id="WP_344089506.1">
    <property type="nucleotide sequence ID" value="NZ_BAAAHB010000019.1"/>
</dbReference>
<feature type="region of interest" description="Disordered" evidence="1">
    <location>
        <begin position="21"/>
        <end position="53"/>
    </location>
</feature>
<keyword evidence="2" id="KW-0732">Signal</keyword>
<dbReference type="Gene3D" id="3.40.50.1820">
    <property type="entry name" value="alpha/beta hydrolase"/>
    <property type="match status" value="1"/>
</dbReference>